<feature type="chain" id="PRO_5040318958" evidence="1">
    <location>
        <begin position="19"/>
        <end position="293"/>
    </location>
</feature>
<keyword evidence="1" id="KW-0732">Signal</keyword>
<feature type="signal peptide" evidence="1">
    <location>
        <begin position="1"/>
        <end position="18"/>
    </location>
</feature>
<keyword evidence="3" id="KW-1185">Reference proteome</keyword>
<name>A0A9P9APU9_9HYPO</name>
<dbReference type="EMBL" id="JAGPYM010000011">
    <property type="protein sequence ID" value="KAH6889376.1"/>
    <property type="molecule type" value="Genomic_DNA"/>
</dbReference>
<dbReference type="Gene3D" id="3.30.428.30">
    <property type="entry name" value="HIT family - CDH-like"/>
    <property type="match status" value="1"/>
</dbReference>
<organism evidence="2 3">
    <name type="scientific">Thelonectria olida</name>
    <dbReference type="NCBI Taxonomy" id="1576542"/>
    <lineage>
        <taxon>Eukaryota</taxon>
        <taxon>Fungi</taxon>
        <taxon>Dikarya</taxon>
        <taxon>Ascomycota</taxon>
        <taxon>Pezizomycotina</taxon>
        <taxon>Sordariomycetes</taxon>
        <taxon>Hypocreomycetidae</taxon>
        <taxon>Hypocreales</taxon>
        <taxon>Nectriaceae</taxon>
        <taxon>Thelonectria</taxon>
    </lineage>
</organism>
<evidence type="ECO:0000313" key="2">
    <source>
        <dbReference type="EMBL" id="KAH6889376.1"/>
    </source>
</evidence>
<dbReference type="OrthoDB" id="4932058at2759"/>
<reference evidence="2 3" key="1">
    <citation type="journal article" date="2021" name="Nat. Commun.">
        <title>Genetic determinants of endophytism in the Arabidopsis root mycobiome.</title>
        <authorList>
            <person name="Mesny F."/>
            <person name="Miyauchi S."/>
            <person name="Thiergart T."/>
            <person name="Pickel B."/>
            <person name="Atanasova L."/>
            <person name="Karlsson M."/>
            <person name="Huettel B."/>
            <person name="Barry K.W."/>
            <person name="Haridas S."/>
            <person name="Chen C."/>
            <person name="Bauer D."/>
            <person name="Andreopoulos W."/>
            <person name="Pangilinan J."/>
            <person name="LaButti K."/>
            <person name="Riley R."/>
            <person name="Lipzen A."/>
            <person name="Clum A."/>
            <person name="Drula E."/>
            <person name="Henrissat B."/>
            <person name="Kohler A."/>
            <person name="Grigoriev I.V."/>
            <person name="Martin F.M."/>
            <person name="Hacquard S."/>
        </authorList>
    </citation>
    <scope>NUCLEOTIDE SEQUENCE [LARGE SCALE GENOMIC DNA]</scope>
    <source>
        <strain evidence="2 3">MPI-CAGE-CH-0241</strain>
    </source>
</reference>
<comment type="caution">
    <text evidence="2">The sequence shown here is derived from an EMBL/GenBank/DDBJ whole genome shotgun (WGS) entry which is preliminary data.</text>
</comment>
<proteinExistence type="predicted"/>
<evidence type="ECO:0000313" key="3">
    <source>
        <dbReference type="Proteomes" id="UP000777438"/>
    </source>
</evidence>
<sequence length="293" mass="32413">MKITHAFVALFLATSAVAKSNFTKLGDISDLLEPCRMKDIEDMNVDFCNCIEKRNRCEPTPCKVCPSLAGGGVLVKKKTTTCFGCKDADLGCKGCNLWFNSVCNCIKNDDQPNACLTSSPIQKKGDPVWVLVEDPKHHNLITPTKPITGIAELNDKRNVALGNLGWNFAQANYKHKTEALAMDSWRTRKQEQVHIHVCNKNTTLEAMLSKEKIPTDGRLFRLQGDPDLSCVVRPNNGLVFDFSSIIDRFSEDEFPFMCNAIVGAGIMSDTRGNTWACATTHKAGPVSKFCAKY</sequence>
<evidence type="ECO:0000256" key="1">
    <source>
        <dbReference type="SAM" id="SignalP"/>
    </source>
</evidence>
<dbReference type="SUPFAM" id="SSF54197">
    <property type="entry name" value="HIT-like"/>
    <property type="match status" value="1"/>
</dbReference>
<dbReference type="InterPro" id="IPR036265">
    <property type="entry name" value="HIT-like_sf"/>
</dbReference>
<accession>A0A9P9APU9</accession>
<protein>
    <submittedName>
        <fullName evidence="2">Uncharacterized protein</fullName>
    </submittedName>
</protein>
<dbReference type="Proteomes" id="UP000777438">
    <property type="component" value="Unassembled WGS sequence"/>
</dbReference>
<gene>
    <name evidence="2" type="ORF">B0T10DRAFT_460039</name>
</gene>
<dbReference type="AlphaFoldDB" id="A0A9P9APU9"/>